<name>A0A1W1ZGE6_9RHOB</name>
<keyword evidence="3" id="KW-0238">DNA-binding</keyword>
<evidence type="ECO:0000259" key="4">
    <source>
        <dbReference type="Pfam" id="PF13356"/>
    </source>
</evidence>
<feature type="domain" description="Integrase DNA-binding" evidence="4">
    <location>
        <begin position="8"/>
        <end position="112"/>
    </location>
</feature>
<sequence>MPRRARELTPTQIKRLRHPGGERPVKVSVGGISGLMLQIRPSGAKSWVFRGRFGEWQSVRKPDGSQTRARKKRELGLGPYPDVLPGEAREKARHLRTKLEQGIDPLAEKKEAQTKLLMAARKRRTFKQAFDEYAETKATEFNGEKYRKQWVSLAERHAIPSLGDLLVQDIDLANVLFVLKPIWETKNPTATKLRQIVEGTLDFSTVHGYRTGENPARWQGNLSVVLGSPTKVSKEQNYPAVQVSLVPSRARVLRHHRTTFWSRLMLVRPTTCCSIRGAVSGASR</sequence>
<dbReference type="InterPro" id="IPR053876">
    <property type="entry name" value="Phage_int_M"/>
</dbReference>
<organism evidence="6 7">
    <name type="scientific">Primorskyibacter flagellatus</name>
    <dbReference type="NCBI Taxonomy" id="1387277"/>
    <lineage>
        <taxon>Bacteria</taxon>
        <taxon>Pseudomonadati</taxon>
        <taxon>Pseudomonadota</taxon>
        <taxon>Alphaproteobacteria</taxon>
        <taxon>Rhodobacterales</taxon>
        <taxon>Roseobacteraceae</taxon>
        <taxon>Primorskyibacter</taxon>
    </lineage>
</organism>
<dbReference type="InterPro" id="IPR038488">
    <property type="entry name" value="Integrase_DNA-bd_sf"/>
</dbReference>
<dbReference type="PANTHER" id="PTHR30629:SF2">
    <property type="entry name" value="PROPHAGE INTEGRASE INTS-RELATED"/>
    <property type="match status" value="1"/>
</dbReference>
<dbReference type="GO" id="GO:0015074">
    <property type="term" value="P:DNA integration"/>
    <property type="evidence" value="ECO:0007669"/>
    <property type="project" value="UniProtKB-KW"/>
</dbReference>
<dbReference type="InterPro" id="IPR050808">
    <property type="entry name" value="Phage_Integrase"/>
</dbReference>
<accession>A0A1W1ZGE6</accession>
<reference evidence="6 7" key="1">
    <citation type="submission" date="2017-04" db="EMBL/GenBank/DDBJ databases">
        <authorList>
            <person name="Afonso C.L."/>
            <person name="Miller P.J."/>
            <person name="Scott M.A."/>
            <person name="Spackman E."/>
            <person name="Goraichik I."/>
            <person name="Dimitrov K.M."/>
            <person name="Suarez D.L."/>
            <person name="Swayne D.E."/>
        </authorList>
    </citation>
    <scope>NUCLEOTIDE SEQUENCE [LARGE SCALE GENOMIC DNA]</scope>
    <source>
        <strain evidence="6 7">CGMCC 1.12644</strain>
    </source>
</reference>
<dbReference type="InterPro" id="IPR025166">
    <property type="entry name" value="Integrase_DNA_bind_dom"/>
</dbReference>
<evidence type="ECO:0000256" key="2">
    <source>
        <dbReference type="ARBA" id="ARBA00022908"/>
    </source>
</evidence>
<dbReference type="RefSeq" id="WP_084350261.1">
    <property type="nucleotide sequence ID" value="NZ_FWYD01000001.1"/>
</dbReference>
<dbReference type="InterPro" id="IPR011010">
    <property type="entry name" value="DNA_brk_join_enz"/>
</dbReference>
<proteinExistence type="inferred from homology"/>
<dbReference type="AlphaFoldDB" id="A0A1W1ZGE6"/>
<evidence type="ECO:0000259" key="5">
    <source>
        <dbReference type="Pfam" id="PF22022"/>
    </source>
</evidence>
<dbReference type="OrthoDB" id="9795573at2"/>
<evidence type="ECO:0000256" key="1">
    <source>
        <dbReference type="ARBA" id="ARBA00008857"/>
    </source>
</evidence>
<dbReference type="Pfam" id="PF13356">
    <property type="entry name" value="Arm-DNA-bind_3"/>
    <property type="match status" value="1"/>
</dbReference>
<evidence type="ECO:0000256" key="3">
    <source>
        <dbReference type="ARBA" id="ARBA00023125"/>
    </source>
</evidence>
<keyword evidence="7" id="KW-1185">Reference proteome</keyword>
<dbReference type="Gene3D" id="1.10.150.130">
    <property type="match status" value="1"/>
</dbReference>
<dbReference type="InterPro" id="IPR010998">
    <property type="entry name" value="Integrase_recombinase_N"/>
</dbReference>
<evidence type="ECO:0000313" key="6">
    <source>
        <dbReference type="EMBL" id="SMC47580.1"/>
    </source>
</evidence>
<dbReference type="EMBL" id="FWYD01000001">
    <property type="protein sequence ID" value="SMC47580.1"/>
    <property type="molecule type" value="Genomic_DNA"/>
</dbReference>
<protein>
    <submittedName>
        <fullName evidence="6">Uncharacterized protein</fullName>
    </submittedName>
</protein>
<dbReference type="PANTHER" id="PTHR30629">
    <property type="entry name" value="PROPHAGE INTEGRASE"/>
    <property type="match status" value="1"/>
</dbReference>
<evidence type="ECO:0000313" key="7">
    <source>
        <dbReference type="Proteomes" id="UP000192330"/>
    </source>
</evidence>
<dbReference type="Pfam" id="PF22022">
    <property type="entry name" value="Phage_int_M"/>
    <property type="match status" value="1"/>
</dbReference>
<dbReference type="SUPFAM" id="SSF56349">
    <property type="entry name" value="DNA breaking-rejoining enzymes"/>
    <property type="match status" value="1"/>
</dbReference>
<keyword evidence="2" id="KW-0229">DNA integration</keyword>
<comment type="similarity">
    <text evidence="1">Belongs to the 'phage' integrase family.</text>
</comment>
<dbReference type="Proteomes" id="UP000192330">
    <property type="component" value="Unassembled WGS sequence"/>
</dbReference>
<feature type="domain" description="Phage integrase central" evidence="5">
    <location>
        <begin position="126"/>
        <end position="221"/>
    </location>
</feature>
<dbReference type="GO" id="GO:0003677">
    <property type="term" value="F:DNA binding"/>
    <property type="evidence" value="ECO:0007669"/>
    <property type="project" value="UniProtKB-KW"/>
</dbReference>
<dbReference type="Gene3D" id="3.30.160.390">
    <property type="entry name" value="Integrase, DNA-binding domain"/>
    <property type="match status" value="1"/>
</dbReference>
<dbReference type="STRING" id="1387277.SAMN06295998_101566"/>
<gene>
    <name evidence="6" type="ORF">SAMN06295998_101566</name>
</gene>